<evidence type="ECO:0000313" key="7">
    <source>
        <dbReference type="Proteomes" id="UP000295658"/>
    </source>
</evidence>
<dbReference type="Pfam" id="PF13489">
    <property type="entry name" value="Methyltransf_23"/>
    <property type="match status" value="1"/>
</dbReference>
<dbReference type="Pfam" id="PF00535">
    <property type="entry name" value="Glycos_transf_2"/>
    <property type="match status" value="1"/>
</dbReference>
<feature type="domain" description="Glycosyltransferase 2-like" evidence="5">
    <location>
        <begin position="4"/>
        <end position="170"/>
    </location>
</feature>
<evidence type="ECO:0000256" key="1">
    <source>
        <dbReference type="ARBA" id="ARBA00004776"/>
    </source>
</evidence>
<dbReference type="Gene3D" id="1.25.40.10">
    <property type="entry name" value="Tetratricopeptide repeat domain"/>
    <property type="match status" value="2"/>
</dbReference>
<sequence length="696" mass="80004">MKTSIIILTHNQLDYTKQCIESIDKYTKEGSYEIIIVDNHSTDGTVEWLKQQNNLKVIFNNENLGFPKGCNQGIEIATGENILLLNNDTIVTKNWLDNLLTCLYSSDDIGAVGPVTNSAAYYSTIPVNYTSIDEMHQFAASYNVSDPNKWEERLKLIGFCMLIKKEAVDKVGLLDERFTPGNFEDDDYSVRLRKAGYRLMLCKDTFIHHYGSVSWEKYADTFNRVLPENEKKFKEKWGTDVNSYRIEHEMVELITASKEKAIQVLHIGCGSGGTLLKVKHEYPLAQLYGIENNPFSIEEASRFARVTSSFEDEEIRERKFDVILFSDNDNDFKIDESLLKFVKEHLKKNGIFIAKVPNIGHYLVIQDLLNGHNPCEKCNMYSFSQIKNLLKNAGFKVSISGLKPFISDDQQQFINKLIAVRGDAIRPMLESSYFLVSGQLENGQLLSLLNKLASEQSNDSKVLEELNHYPMEHIITTVKENYHSSVTMLNKIAIENFAAGNHEHVLPYLQAAFEEEPDNTDTLYNLAFVLNAYGEKELANRYLSLIKNPDDEVQKLFEEINERPLKKIQELKFLLRRLEFDIDLEETKQMIVHKLTQNEIEEQLIKEVINTSIIDKIKVLQSIAIICFEQGLHEQVLPYLQAAYELDKANEDTLYNLGYVLLYYGENELAERFLQQIQQPDEQVLDLLRVARGESL</sequence>
<dbReference type="AlphaFoldDB" id="A0A4R1QCF8"/>
<keyword evidence="7" id="KW-1185">Reference proteome</keyword>
<keyword evidence="3" id="KW-0328">Glycosyltransferase</keyword>
<dbReference type="Gene3D" id="3.40.50.150">
    <property type="entry name" value="Vaccinia Virus protein VP39"/>
    <property type="match status" value="1"/>
</dbReference>
<dbReference type="InterPro" id="IPR001173">
    <property type="entry name" value="Glyco_trans_2-like"/>
</dbReference>
<dbReference type="RefSeq" id="WP_132948928.1">
    <property type="nucleotide sequence ID" value="NZ_SLUL01000011.1"/>
</dbReference>
<gene>
    <name evidence="6" type="ORF">EDD69_11135</name>
</gene>
<dbReference type="SUPFAM" id="SSF53335">
    <property type="entry name" value="S-adenosyl-L-methionine-dependent methyltransferases"/>
    <property type="match status" value="1"/>
</dbReference>
<keyword evidence="4 6" id="KW-0808">Transferase</keyword>
<proteinExistence type="inferred from homology"/>
<dbReference type="SUPFAM" id="SSF48452">
    <property type="entry name" value="TPR-like"/>
    <property type="match status" value="1"/>
</dbReference>
<dbReference type="OrthoDB" id="8936324at2"/>
<dbReference type="CDD" id="cd04186">
    <property type="entry name" value="GT_2_like_c"/>
    <property type="match status" value="1"/>
</dbReference>
<dbReference type="PANTHER" id="PTHR43179">
    <property type="entry name" value="RHAMNOSYLTRANSFERASE WBBL"/>
    <property type="match status" value="1"/>
</dbReference>
<dbReference type="PANTHER" id="PTHR43179:SF12">
    <property type="entry name" value="GALACTOFURANOSYLTRANSFERASE GLFT2"/>
    <property type="match status" value="1"/>
</dbReference>
<dbReference type="CDD" id="cd02440">
    <property type="entry name" value="AdoMet_MTases"/>
    <property type="match status" value="1"/>
</dbReference>
<dbReference type="SMART" id="SM00028">
    <property type="entry name" value="TPR"/>
    <property type="match status" value="3"/>
</dbReference>
<dbReference type="Gene3D" id="3.90.550.10">
    <property type="entry name" value="Spore Coat Polysaccharide Biosynthesis Protein SpsA, Chain A"/>
    <property type="match status" value="1"/>
</dbReference>
<dbReference type="EMBL" id="SLUL01000011">
    <property type="protein sequence ID" value="TCL47671.1"/>
    <property type="molecule type" value="Genomic_DNA"/>
</dbReference>
<protein>
    <submittedName>
        <fullName evidence="6">GT2 family glycosyltransferase</fullName>
    </submittedName>
</protein>
<evidence type="ECO:0000256" key="4">
    <source>
        <dbReference type="ARBA" id="ARBA00022679"/>
    </source>
</evidence>
<comment type="pathway">
    <text evidence="1">Cell wall biogenesis; cell wall polysaccharide biosynthesis.</text>
</comment>
<reference evidence="6 7" key="1">
    <citation type="submission" date="2019-03" db="EMBL/GenBank/DDBJ databases">
        <title>Genomic Encyclopedia of Type Strains, Phase IV (KMG-IV): sequencing the most valuable type-strain genomes for metagenomic binning, comparative biology and taxonomic classification.</title>
        <authorList>
            <person name="Goeker M."/>
        </authorList>
    </citation>
    <scope>NUCLEOTIDE SEQUENCE [LARGE SCALE GENOMIC DNA]</scope>
    <source>
        <strain evidence="6 7">DSM 24979</strain>
    </source>
</reference>
<name>A0A4R1QCF8_9BACL</name>
<evidence type="ECO:0000256" key="3">
    <source>
        <dbReference type="ARBA" id="ARBA00022676"/>
    </source>
</evidence>
<evidence type="ECO:0000256" key="2">
    <source>
        <dbReference type="ARBA" id="ARBA00006739"/>
    </source>
</evidence>
<dbReference type="GO" id="GO:0016757">
    <property type="term" value="F:glycosyltransferase activity"/>
    <property type="evidence" value="ECO:0007669"/>
    <property type="project" value="UniProtKB-KW"/>
</dbReference>
<comment type="caution">
    <text evidence="6">The sequence shown here is derived from an EMBL/GenBank/DDBJ whole genome shotgun (WGS) entry which is preliminary data.</text>
</comment>
<accession>A0A4R1QCF8</accession>
<dbReference type="Proteomes" id="UP000295658">
    <property type="component" value="Unassembled WGS sequence"/>
</dbReference>
<dbReference type="InterPro" id="IPR011990">
    <property type="entry name" value="TPR-like_helical_dom_sf"/>
</dbReference>
<dbReference type="InterPro" id="IPR029063">
    <property type="entry name" value="SAM-dependent_MTases_sf"/>
</dbReference>
<evidence type="ECO:0000313" key="6">
    <source>
        <dbReference type="EMBL" id="TCL47671.1"/>
    </source>
</evidence>
<dbReference type="SUPFAM" id="SSF53448">
    <property type="entry name" value="Nucleotide-diphospho-sugar transferases"/>
    <property type="match status" value="1"/>
</dbReference>
<evidence type="ECO:0000259" key="5">
    <source>
        <dbReference type="Pfam" id="PF00535"/>
    </source>
</evidence>
<dbReference type="InterPro" id="IPR019734">
    <property type="entry name" value="TPR_rpt"/>
</dbReference>
<dbReference type="InterPro" id="IPR029044">
    <property type="entry name" value="Nucleotide-diphossugar_trans"/>
</dbReference>
<organism evidence="6 7">
    <name type="scientific">Thermolongibacillus altinsuensis</name>
    <dbReference type="NCBI Taxonomy" id="575256"/>
    <lineage>
        <taxon>Bacteria</taxon>
        <taxon>Bacillati</taxon>
        <taxon>Bacillota</taxon>
        <taxon>Bacilli</taxon>
        <taxon>Bacillales</taxon>
        <taxon>Anoxybacillaceae</taxon>
        <taxon>Thermolongibacillus</taxon>
    </lineage>
</organism>
<comment type="similarity">
    <text evidence="2">Belongs to the glycosyltransferase 2 family.</text>
</comment>